<sequence length="417" mass="46026">MRRKKKFTLTGILSPPPSPDIELSTSSSGAYECEDIIPVASMTAFFEDARCFLTETLPRQLYLNMLLRIPVMYFSRVARIFEDAEVSRPDIQRMIDAMCNDKVKEEPEQSPEARPMYSGPGSSNLSPSHLSIVDLPLPFPDEWTPTSVSPSLFRFKHSWETFIDSLIREWKTLNVVSALLSSAILSIFQVPEAAEDPITRTLALISLVSALMSLSYGCMYIEARKTKTLIWWNVWVMLAMPAVWISWAMLFFLAAILSFVWRTGSESDSEGRPPLSNKAALGPRIAITAVFALGMIYLVMIIRTLKRYGGGPHSPSLQGMLQTGRYGMTSAGGAEASGPGSMPGLSRFKTPESDKEAEPRGRKRQRVDYPDILQAQTSNSSAKEAAELPTKHLSKGALKDGTVSVSVKLRSGSAESI</sequence>
<dbReference type="AlphaFoldDB" id="A0A9W8JED1"/>
<keyword evidence="2" id="KW-0472">Membrane</keyword>
<evidence type="ECO:0000313" key="4">
    <source>
        <dbReference type="Proteomes" id="UP001140091"/>
    </source>
</evidence>
<organism evidence="3 4">
    <name type="scientific">Candolleomyces eurysporus</name>
    <dbReference type="NCBI Taxonomy" id="2828524"/>
    <lineage>
        <taxon>Eukaryota</taxon>
        <taxon>Fungi</taxon>
        <taxon>Dikarya</taxon>
        <taxon>Basidiomycota</taxon>
        <taxon>Agaricomycotina</taxon>
        <taxon>Agaricomycetes</taxon>
        <taxon>Agaricomycetidae</taxon>
        <taxon>Agaricales</taxon>
        <taxon>Agaricineae</taxon>
        <taxon>Psathyrellaceae</taxon>
        <taxon>Candolleomyces</taxon>
    </lineage>
</organism>
<feature type="transmembrane region" description="Helical" evidence="2">
    <location>
        <begin position="172"/>
        <end position="190"/>
    </location>
</feature>
<gene>
    <name evidence="3" type="ORF">H1R20_g7743</name>
</gene>
<proteinExistence type="predicted"/>
<feature type="compositionally biased region" description="Low complexity" evidence="1">
    <location>
        <begin position="331"/>
        <end position="344"/>
    </location>
</feature>
<dbReference type="Proteomes" id="UP001140091">
    <property type="component" value="Unassembled WGS sequence"/>
</dbReference>
<keyword evidence="2" id="KW-0812">Transmembrane</keyword>
<comment type="caution">
    <text evidence="3">The sequence shown here is derived from an EMBL/GenBank/DDBJ whole genome shotgun (WGS) entry which is preliminary data.</text>
</comment>
<evidence type="ECO:0000313" key="3">
    <source>
        <dbReference type="EMBL" id="KAJ2929350.1"/>
    </source>
</evidence>
<protein>
    <submittedName>
        <fullName evidence="3">Uncharacterized protein</fullName>
    </submittedName>
</protein>
<feature type="transmembrane region" description="Helical" evidence="2">
    <location>
        <begin position="202"/>
        <end position="222"/>
    </location>
</feature>
<reference evidence="3" key="1">
    <citation type="submission" date="2022-06" db="EMBL/GenBank/DDBJ databases">
        <title>Genome Sequence of Candolleomyces eurysporus.</title>
        <authorList>
            <person name="Buettner E."/>
        </authorList>
    </citation>
    <scope>NUCLEOTIDE SEQUENCE</scope>
    <source>
        <strain evidence="3">VTCC 930004</strain>
    </source>
</reference>
<feature type="compositionally biased region" description="Basic and acidic residues" evidence="1">
    <location>
        <begin position="349"/>
        <end position="360"/>
    </location>
</feature>
<feature type="non-terminal residue" evidence="3">
    <location>
        <position position="1"/>
    </location>
</feature>
<name>A0A9W8JED1_9AGAR</name>
<feature type="region of interest" description="Disordered" evidence="1">
    <location>
        <begin position="328"/>
        <end position="399"/>
    </location>
</feature>
<evidence type="ECO:0000256" key="2">
    <source>
        <dbReference type="SAM" id="Phobius"/>
    </source>
</evidence>
<keyword evidence="4" id="KW-1185">Reference proteome</keyword>
<feature type="transmembrane region" description="Helical" evidence="2">
    <location>
        <begin position="234"/>
        <end position="261"/>
    </location>
</feature>
<accession>A0A9W8JED1</accession>
<dbReference type="EMBL" id="JANBPK010000878">
    <property type="protein sequence ID" value="KAJ2929350.1"/>
    <property type="molecule type" value="Genomic_DNA"/>
</dbReference>
<dbReference type="OrthoDB" id="3062801at2759"/>
<keyword evidence="2" id="KW-1133">Transmembrane helix</keyword>
<evidence type="ECO:0000256" key="1">
    <source>
        <dbReference type="SAM" id="MobiDB-lite"/>
    </source>
</evidence>
<feature type="transmembrane region" description="Helical" evidence="2">
    <location>
        <begin position="281"/>
        <end position="302"/>
    </location>
</feature>